<gene>
    <name evidence="1" type="ORF">THARTR1_05179</name>
</gene>
<evidence type="ECO:0000313" key="1">
    <source>
        <dbReference type="EMBL" id="PNP54622.1"/>
    </source>
</evidence>
<reference evidence="1 2" key="1">
    <citation type="submission" date="2017-02" db="EMBL/GenBank/DDBJ databases">
        <title>Genomes of Trichoderma spp. with biocontrol activity.</title>
        <authorList>
            <person name="Gardiner D."/>
            <person name="Kazan K."/>
            <person name="Vos C."/>
            <person name="Harvey P."/>
        </authorList>
    </citation>
    <scope>NUCLEOTIDE SEQUENCE [LARGE SCALE GENOMIC DNA]</scope>
    <source>
        <strain evidence="1 2">Tr1</strain>
    </source>
</reference>
<dbReference type="OrthoDB" id="10474657at2759"/>
<accession>A0A2K0UA38</accession>
<name>A0A2K0UA38_TRIHA</name>
<protein>
    <submittedName>
        <fullName evidence="1">Uncharacterized protein</fullName>
    </submittedName>
</protein>
<organism evidence="1 2">
    <name type="scientific">Trichoderma harzianum</name>
    <name type="common">Hypocrea lixii</name>
    <dbReference type="NCBI Taxonomy" id="5544"/>
    <lineage>
        <taxon>Eukaryota</taxon>
        <taxon>Fungi</taxon>
        <taxon>Dikarya</taxon>
        <taxon>Ascomycota</taxon>
        <taxon>Pezizomycotina</taxon>
        <taxon>Sordariomycetes</taxon>
        <taxon>Hypocreomycetidae</taxon>
        <taxon>Hypocreales</taxon>
        <taxon>Hypocreaceae</taxon>
        <taxon>Trichoderma</taxon>
    </lineage>
</organism>
<dbReference type="AlphaFoldDB" id="A0A2K0UA38"/>
<comment type="caution">
    <text evidence="1">The sequence shown here is derived from an EMBL/GenBank/DDBJ whole genome shotgun (WGS) entry which is preliminary data.</text>
</comment>
<dbReference type="Proteomes" id="UP000236290">
    <property type="component" value="Unassembled WGS sequence"/>
</dbReference>
<dbReference type="EMBL" id="MTYI01000059">
    <property type="protein sequence ID" value="PNP54622.1"/>
    <property type="molecule type" value="Genomic_DNA"/>
</dbReference>
<evidence type="ECO:0000313" key="2">
    <source>
        <dbReference type="Proteomes" id="UP000236290"/>
    </source>
</evidence>
<sequence>MAASASTKNYNHHINNVYTTMNRLLLPILLAVTAHACVVITGTCQTGAVFSGVDLHLDDNNG</sequence>
<proteinExistence type="predicted"/>